<dbReference type="InterPro" id="IPR031317">
    <property type="entry name" value="Tom37_C"/>
</dbReference>
<organism evidence="9 10">
    <name type="scientific">Kluyveromyces lactis (strain ATCC 8585 / CBS 2359 / DSM 70799 / NBRC 1267 / NRRL Y-1140 / WM37)</name>
    <name type="common">Yeast</name>
    <name type="synonym">Candida sphaerica</name>
    <dbReference type="NCBI Taxonomy" id="284590"/>
    <lineage>
        <taxon>Eukaryota</taxon>
        <taxon>Fungi</taxon>
        <taxon>Dikarya</taxon>
        <taxon>Ascomycota</taxon>
        <taxon>Saccharomycotina</taxon>
        <taxon>Saccharomycetes</taxon>
        <taxon>Saccharomycetales</taxon>
        <taxon>Saccharomycetaceae</taxon>
        <taxon>Kluyveromyces</taxon>
    </lineage>
</organism>
<name>Q6CII7_KLULA</name>
<dbReference type="GO" id="GO:0001401">
    <property type="term" value="C:SAM complex"/>
    <property type="evidence" value="ECO:0007669"/>
    <property type="project" value="InterPro"/>
</dbReference>
<dbReference type="eggNOG" id="KOG3028">
    <property type="taxonomic scope" value="Eukaryota"/>
</dbReference>
<dbReference type="PANTHER" id="PTHR12289:SF41">
    <property type="entry name" value="FAILED AXON CONNECTIONS-RELATED"/>
    <property type="match status" value="1"/>
</dbReference>
<evidence type="ECO:0000256" key="2">
    <source>
        <dbReference type="ARBA" id="ARBA00022448"/>
    </source>
</evidence>
<accession>Q6CII7</accession>
<evidence type="ECO:0000313" key="9">
    <source>
        <dbReference type="EMBL" id="CAG98960.1"/>
    </source>
</evidence>
<keyword evidence="3" id="KW-1000">Mitochondrion outer membrane</keyword>
<keyword evidence="6" id="KW-0472">Membrane</keyword>
<evidence type="ECO:0000256" key="1">
    <source>
        <dbReference type="ARBA" id="ARBA00004294"/>
    </source>
</evidence>
<keyword evidence="5" id="KW-0496">Mitochondrion</keyword>
<dbReference type="STRING" id="284590.Q6CII7"/>
<dbReference type="GO" id="GO:0007005">
    <property type="term" value="P:mitochondrion organization"/>
    <property type="evidence" value="ECO:0007669"/>
    <property type="project" value="TreeGrafter"/>
</dbReference>
<dbReference type="PaxDb" id="284590-Q6CII7"/>
<evidence type="ECO:0000256" key="6">
    <source>
        <dbReference type="ARBA" id="ARBA00023136"/>
    </source>
</evidence>
<dbReference type="GO" id="GO:0015031">
    <property type="term" value="P:protein transport"/>
    <property type="evidence" value="ECO:0007669"/>
    <property type="project" value="UniProtKB-KW"/>
</dbReference>
<proteinExistence type="predicted"/>
<sequence length="301" mass="34127">MSGSKVLHLWGLNGEPSLVSPESIALCWLLKGGYVASGTVQVVYSNNTDLSPTGELPILIDTSAKITVGLYSIIEHLVHDNDVKLLSSALLQFISEELKTCTMYQLYLNPVNYNEYTSKIYSYLLHWPFWYNTPLSARSRARELCRDIMVTIPEDEENESTSNHQDELSEKATELAQSKVFKITRDSKRQQTKKLQELKNNSRFTTKLDNVLTNWESARQSLASAVLPADLVLVAHLKVQMALPQGDLLRSHLRNQYPSLYDKVNELIEKYDNSPVPNRDPTFSESGNVVTSTCYFLRTFV</sequence>
<reference evidence="9 10" key="1">
    <citation type="journal article" date="2004" name="Nature">
        <title>Genome evolution in yeasts.</title>
        <authorList>
            <consortium name="Genolevures"/>
            <person name="Dujon B."/>
            <person name="Sherman D."/>
            <person name="Fischer G."/>
            <person name="Durrens P."/>
            <person name="Casaregola S."/>
            <person name="Lafontaine I."/>
            <person name="de Montigny J."/>
            <person name="Marck C."/>
            <person name="Neuveglise C."/>
            <person name="Talla E."/>
            <person name="Goffard N."/>
            <person name="Frangeul L."/>
            <person name="Aigle M."/>
            <person name="Anthouard V."/>
            <person name="Babour A."/>
            <person name="Barbe V."/>
            <person name="Barnay S."/>
            <person name="Blanchin S."/>
            <person name="Beckerich J.M."/>
            <person name="Beyne E."/>
            <person name="Bleykasten C."/>
            <person name="Boisrame A."/>
            <person name="Boyer J."/>
            <person name="Cattolico L."/>
            <person name="Confanioleri F."/>
            <person name="de Daruvar A."/>
            <person name="Despons L."/>
            <person name="Fabre E."/>
            <person name="Fairhead C."/>
            <person name="Ferry-Dumazet H."/>
            <person name="Groppi A."/>
            <person name="Hantraye F."/>
            <person name="Hennequin C."/>
            <person name="Jauniaux N."/>
            <person name="Joyet P."/>
            <person name="Kachouri R."/>
            <person name="Kerrest A."/>
            <person name="Koszul R."/>
            <person name="Lemaire M."/>
            <person name="Lesur I."/>
            <person name="Ma L."/>
            <person name="Muller H."/>
            <person name="Nicaud J.M."/>
            <person name="Nikolski M."/>
            <person name="Oztas S."/>
            <person name="Ozier-Kalogeropoulos O."/>
            <person name="Pellenz S."/>
            <person name="Potier S."/>
            <person name="Richard G.F."/>
            <person name="Straub M.L."/>
            <person name="Suleau A."/>
            <person name="Swennene D."/>
            <person name="Tekaia F."/>
            <person name="Wesolowski-Louvel M."/>
            <person name="Westhof E."/>
            <person name="Wirth B."/>
            <person name="Zeniou-Meyer M."/>
            <person name="Zivanovic I."/>
            <person name="Bolotin-Fukuhara M."/>
            <person name="Thierry A."/>
            <person name="Bouchier C."/>
            <person name="Caudron B."/>
            <person name="Scarpelli C."/>
            <person name="Gaillardin C."/>
            <person name="Weissenbach J."/>
            <person name="Wincker P."/>
            <person name="Souciet J.L."/>
        </authorList>
    </citation>
    <scope>NUCLEOTIDE SEQUENCE [LARGE SCALE GENOMIC DNA]</scope>
    <source>
        <strain evidence="10">ATCC 8585 / CBS 2359 / DSM 70799 / NBRC 1267 / NRRL Y-1140 / WM37</strain>
    </source>
</reference>
<evidence type="ECO:0000259" key="8">
    <source>
        <dbReference type="Pfam" id="PF11801"/>
    </source>
</evidence>
<comment type="subcellular location">
    <subcellularLocation>
        <location evidence="1">Mitochondrion outer membrane</location>
    </subcellularLocation>
</comment>
<dbReference type="EMBL" id="CR382126">
    <property type="protein sequence ID" value="CAG98960.1"/>
    <property type="molecule type" value="Genomic_DNA"/>
</dbReference>
<evidence type="ECO:0000256" key="5">
    <source>
        <dbReference type="ARBA" id="ARBA00023128"/>
    </source>
</evidence>
<protein>
    <submittedName>
        <fullName evidence="9">KLLA0F26312p</fullName>
    </submittedName>
</protein>
<evidence type="ECO:0000256" key="4">
    <source>
        <dbReference type="ARBA" id="ARBA00022927"/>
    </source>
</evidence>
<feature type="domain" description="Tom37 C-terminal" evidence="8">
    <location>
        <begin position="166"/>
        <end position="299"/>
    </location>
</feature>
<feature type="domain" description="Mitochondrial outer membrane transport complex Sam37/metaxin N-terminal" evidence="7">
    <location>
        <begin position="23"/>
        <end position="138"/>
    </location>
</feature>
<dbReference type="PANTHER" id="PTHR12289">
    <property type="entry name" value="METAXIN RELATED"/>
    <property type="match status" value="1"/>
</dbReference>
<dbReference type="Pfam" id="PF10568">
    <property type="entry name" value="Tom37"/>
    <property type="match status" value="1"/>
</dbReference>
<evidence type="ECO:0000313" key="10">
    <source>
        <dbReference type="Proteomes" id="UP000000598"/>
    </source>
</evidence>
<evidence type="ECO:0000259" key="7">
    <source>
        <dbReference type="Pfam" id="PF10568"/>
    </source>
</evidence>
<dbReference type="InParanoid" id="Q6CII7"/>
<dbReference type="FunCoup" id="Q6CII7">
    <property type="interactions" value="40"/>
</dbReference>
<dbReference type="Pfam" id="PF11801">
    <property type="entry name" value="Tom37_C"/>
    <property type="match status" value="1"/>
</dbReference>
<dbReference type="OMA" id="PMWYNTP"/>
<dbReference type="InterPro" id="IPR019564">
    <property type="entry name" value="Sam37/metaxin_N"/>
</dbReference>
<keyword evidence="4" id="KW-0653">Protein transport</keyword>
<gene>
    <name evidence="9" type="ORF">KLLA0_F26312g</name>
</gene>
<dbReference type="HOGENOM" id="CLU_069449_0_0_1"/>
<dbReference type="AlphaFoldDB" id="Q6CII7"/>
<dbReference type="InterPro" id="IPR050931">
    <property type="entry name" value="Mito_Protein_Transport_Metaxin"/>
</dbReference>
<dbReference type="Proteomes" id="UP000000598">
    <property type="component" value="Chromosome F"/>
</dbReference>
<keyword evidence="10" id="KW-1185">Reference proteome</keyword>
<evidence type="ECO:0000256" key="3">
    <source>
        <dbReference type="ARBA" id="ARBA00022787"/>
    </source>
</evidence>
<keyword evidence="2" id="KW-0813">Transport</keyword>
<dbReference type="KEGG" id="kla:KLLA0_F26312g"/>
<dbReference type="CDD" id="cd03078">
    <property type="entry name" value="GST_N_Metaxin1_like"/>
    <property type="match status" value="1"/>
</dbReference>